<organism evidence="1 2">
    <name type="scientific">Filimonas effusa</name>
    <dbReference type="NCBI Taxonomy" id="2508721"/>
    <lineage>
        <taxon>Bacteria</taxon>
        <taxon>Pseudomonadati</taxon>
        <taxon>Bacteroidota</taxon>
        <taxon>Chitinophagia</taxon>
        <taxon>Chitinophagales</taxon>
        <taxon>Chitinophagaceae</taxon>
        <taxon>Filimonas</taxon>
    </lineage>
</organism>
<dbReference type="RefSeq" id="WP_129006137.1">
    <property type="nucleotide sequence ID" value="NZ_SDHZ01000005.1"/>
</dbReference>
<dbReference type="EMBL" id="SDHZ01000005">
    <property type="protein sequence ID" value="RXK80942.1"/>
    <property type="molecule type" value="Genomic_DNA"/>
</dbReference>
<protein>
    <submittedName>
        <fullName evidence="1">Glycosyltransferase family 2 protein</fullName>
    </submittedName>
</protein>
<dbReference type="SUPFAM" id="SSF53448">
    <property type="entry name" value="Nucleotide-diphospho-sugar transferases"/>
    <property type="match status" value="1"/>
</dbReference>
<evidence type="ECO:0000313" key="1">
    <source>
        <dbReference type="EMBL" id="RXK80942.1"/>
    </source>
</evidence>
<keyword evidence="1" id="KW-0808">Transferase</keyword>
<keyword evidence="2" id="KW-1185">Reference proteome</keyword>
<dbReference type="OrthoDB" id="9815923at2"/>
<reference evidence="1 2" key="1">
    <citation type="submission" date="2019-01" db="EMBL/GenBank/DDBJ databases">
        <title>Filimonas sp. strain TTM-71.</title>
        <authorList>
            <person name="Chen W.-M."/>
        </authorList>
    </citation>
    <scope>NUCLEOTIDE SEQUENCE [LARGE SCALE GENOMIC DNA]</scope>
    <source>
        <strain evidence="1 2">TTM-71</strain>
    </source>
</reference>
<dbReference type="Proteomes" id="UP000290545">
    <property type="component" value="Unassembled WGS sequence"/>
</dbReference>
<name>A0A4V1M9F7_9BACT</name>
<evidence type="ECO:0000313" key="2">
    <source>
        <dbReference type="Proteomes" id="UP000290545"/>
    </source>
</evidence>
<sequence>MKISGFTIIKNAVISDYPIVEAIRSVLPVVDEMVVLVGDCNDGTRELIASIGDPKIKIFDSVWDQSLRQGGKVLAAETDKAFQLIAPDADWAFYIQGDEVAHEDYYRQIREACMAYKDDKSIDGLVFNYVHFYGTYRYIGDSRKWYNKEIRIIKNDKSITAYRDAQGFRRNGKKIKCKLIDAYIYHYGWVKSPAQMKKKMKESAKYWLDNDTDLNNFLQSEDIFNFDEFDSIEVFKGKHPAVMQQRVASQSWTIELDTSRKRFSFKKWFLYKFEKLTGIRLFSFRNYTT</sequence>
<gene>
    <name evidence="1" type="ORF">ESB13_22570</name>
</gene>
<dbReference type="InterPro" id="IPR029044">
    <property type="entry name" value="Nucleotide-diphossugar_trans"/>
</dbReference>
<dbReference type="AlphaFoldDB" id="A0A4V1M9F7"/>
<accession>A0A4V1M9F7</accession>
<proteinExistence type="predicted"/>
<dbReference type="GO" id="GO:0016740">
    <property type="term" value="F:transferase activity"/>
    <property type="evidence" value="ECO:0007669"/>
    <property type="project" value="UniProtKB-KW"/>
</dbReference>
<comment type="caution">
    <text evidence="1">The sequence shown here is derived from an EMBL/GenBank/DDBJ whole genome shotgun (WGS) entry which is preliminary data.</text>
</comment>